<reference evidence="10" key="3">
    <citation type="submission" date="2025-09" db="UniProtKB">
        <authorList>
            <consortium name="Ensembl"/>
        </authorList>
    </citation>
    <scope>IDENTIFICATION</scope>
    <source>
        <strain evidence="10">Hd-rR</strain>
    </source>
</reference>
<feature type="transmembrane region" description="Helical" evidence="9">
    <location>
        <begin position="306"/>
        <end position="325"/>
    </location>
</feature>
<proteinExistence type="inferred from homology"/>
<evidence type="ECO:0000313" key="10">
    <source>
        <dbReference type="Ensembl" id="ENSORLP00000016932.2"/>
    </source>
</evidence>
<comment type="subcellular location">
    <subcellularLocation>
        <location evidence="1">Membrane</location>
        <topology evidence="1">Multi-pass membrane protein</topology>
    </subcellularLocation>
</comment>
<accession>H2MEC7</accession>
<keyword evidence="7" id="KW-0915">Sodium</keyword>
<dbReference type="GO" id="GO:0016020">
    <property type="term" value="C:membrane"/>
    <property type="evidence" value="ECO:0007669"/>
    <property type="project" value="UniProtKB-SubCell"/>
</dbReference>
<name>H2MEC7_ORYLA</name>
<evidence type="ECO:0000313" key="11">
    <source>
        <dbReference type="Proteomes" id="UP000001038"/>
    </source>
</evidence>
<feature type="transmembrane region" description="Helical" evidence="9">
    <location>
        <begin position="397"/>
        <end position="414"/>
    </location>
</feature>
<evidence type="ECO:0000256" key="1">
    <source>
        <dbReference type="ARBA" id="ARBA00004141"/>
    </source>
</evidence>
<dbReference type="Proteomes" id="UP000001038">
    <property type="component" value="Chromosome 14"/>
</dbReference>
<reference evidence="10" key="2">
    <citation type="submission" date="2025-08" db="UniProtKB">
        <authorList>
            <consortium name="Ensembl"/>
        </authorList>
    </citation>
    <scope>IDENTIFICATION</scope>
    <source>
        <strain evidence="10">Hd-rR</strain>
    </source>
</reference>
<evidence type="ECO:0000256" key="8">
    <source>
        <dbReference type="SAM" id="MobiDB-lite"/>
    </source>
</evidence>
<dbReference type="PANTHER" id="PTHR10283">
    <property type="entry name" value="SOLUTE CARRIER FAMILY 13 MEMBER"/>
    <property type="match status" value="1"/>
</dbReference>
<sequence length="558" mass="60809">NCVCMDWLVPFCRFPILPSACAYVIALMAVYWCTEVLPLAVTALLPTILFPMLGIMESKDVCMQYLKDTNMLFVGGLMVAVAVEHWNLHKRIALRVLLLVGVRPALLMLGFMGVTAFLSMWISNTATTAMMVPIVQAVLEQLNGKVGPAASSRNQSGATNLHQKPPQKESVAVNLENTGTVPELEELTNEEDETRRISKGLLLCVCYAASIGGIATLTGTGPNLVLVGQMSQLFPQNGDVINFASWFVFAFPTMVLMLTLAWFWLQFLYIGSNLWSMWGCGSVPSEKEKAAYKVIKEEYDRLGPMSYGEGSVLALFILMVSLWFTRDPRFMDGWATHTFNTNAEFVTDATVSLLVSVLLFVLPSEPPYYLCCWKSCGSGEQRPAPPLLTWQVTQKKMPWNIVLLLGGGFALAKGSEVSGLSHWLGAQMTPLHSIPPWAIAIIICLLIATFTECASNVATATLFLPILASMSQSIGVNPLYVMIPCTLSASFAFMLPVATPPNAIVFSSGFLKVSDMAKTGVVMNIIGIGCISLAINSWGRVLFSLDSFPSWANATTSV</sequence>
<keyword evidence="7" id="KW-0739">Sodium transport</keyword>
<feature type="transmembrane region" description="Helical" evidence="9">
    <location>
        <begin position="68"/>
        <end position="86"/>
    </location>
</feature>
<feature type="transmembrane region" description="Helical" evidence="9">
    <location>
        <begin position="434"/>
        <end position="467"/>
    </location>
</feature>
<dbReference type="InterPro" id="IPR001898">
    <property type="entry name" value="SLC13A/DASS"/>
</dbReference>
<feature type="transmembrane region" description="Helical" evidence="9">
    <location>
        <begin position="37"/>
        <end position="56"/>
    </location>
</feature>
<dbReference type="PANTHER" id="PTHR10283:SF134">
    <property type="entry name" value="SOLUTE CARRIER FAMILY 13 MEMBER 5A"/>
    <property type="match status" value="1"/>
</dbReference>
<feature type="transmembrane region" description="Helical" evidence="9">
    <location>
        <begin position="12"/>
        <end position="31"/>
    </location>
</feature>
<evidence type="ECO:0000256" key="6">
    <source>
        <dbReference type="ARBA" id="ARBA00023136"/>
    </source>
</evidence>
<dbReference type="PROSITE" id="PS01271">
    <property type="entry name" value="NA_SULFATE"/>
    <property type="match status" value="1"/>
</dbReference>
<evidence type="ECO:0000256" key="9">
    <source>
        <dbReference type="SAM" id="Phobius"/>
    </source>
</evidence>
<keyword evidence="6 9" id="KW-0472">Membrane</keyword>
<feature type="region of interest" description="Disordered" evidence="8">
    <location>
        <begin position="148"/>
        <end position="175"/>
    </location>
</feature>
<evidence type="ECO:0000256" key="3">
    <source>
        <dbReference type="ARBA" id="ARBA00022448"/>
    </source>
</evidence>
<dbReference type="CDD" id="cd01115">
    <property type="entry name" value="SLC13_permease"/>
    <property type="match status" value="1"/>
</dbReference>
<gene>
    <name evidence="10" type="primary">LOC101160832</name>
</gene>
<feature type="transmembrane region" description="Helical" evidence="9">
    <location>
        <begin position="240"/>
        <end position="265"/>
    </location>
</feature>
<keyword evidence="11" id="KW-1185">Reference proteome</keyword>
<feature type="transmembrane region" description="Helical" evidence="9">
    <location>
        <begin position="92"/>
        <end position="122"/>
    </location>
</feature>
<feature type="compositionally biased region" description="Polar residues" evidence="8">
    <location>
        <begin position="151"/>
        <end position="162"/>
    </location>
</feature>
<evidence type="ECO:0000256" key="2">
    <source>
        <dbReference type="ARBA" id="ARBA00006772"/>
    </source>
</evidence>
<keyword evidence="3" id="KW-0813">Transport</keyword>
<evidence type="ECO:0000256" key="4">
    <source>
        <dbReference type="ARBA" id="ARBA00022692"/>
    </source>
</evidence>
<dbReference type="HOGENOM" id="CLU_005170_9_1_1"/>
<feature type="transmembrane region" description="Helical" evidence="9">
    <location>
        <begin position="519"/>
        <end position="538"/>
    </location>
</feature>
<dbReference type="AlphaFoldDB" id="H2MEC7"/>
<dbReference type="eggNOG" id="KOG1281">
    <property type="taxonomic scope" value="Eukaryota"/>
</dbReference>
<keyword evidence="5 9" id="KW-1133">Transmembrane helix</keyword>
<feature type="transmembrane region" description="Helical" evidence="9">
    <location>
        <begin position="200"/>
        <end position="220"/>
    </location>
</feature>
<dbReference type="InterPro" id="IPR031312">
    <property type="entry name" value="Na/sul_symport_CS"/>
</dbReference>
<evidence type="ECO:0000256" key="5">
    <source>
        <dbReference type="ARBA" id="ARBA00022989"/>
    </source>
</evidence>
<evidence type="ECO:0000256" key="7">
    <source>
        <dbReference type="ARBA" id="ARBA00023201"/>
    </source>
</evidence>
<dbReference type="GO" id="GO:0015370">
    <property type="term" value="F:solute:sodium symporter activity"/>
    <property type="evidence" value="ECO:0007669"/>
    <property type="project" value="UniProtKB-ARBA"/>
</dbReference>
<organism evidence="10 11">
    <name type="scientific">Oryzias latipes</name>
    <name type="common">Japanese rice fish</name>
    <name type="synonym">Japanese killifish</name>
    <dbReference type="NCBI Taxonomy" id="8090"/>
    <lineage>
        <taxon>Eukaryota</taxon>
        <taxon>Metazoa</taxon>
        <taxon>Chordata</taxon>
        <taxon>Craniata</taxon>
        <taxon>Vertebrata</taxon>
        <taxon>Euteleostomi</taxon>
        <taxon>Actinopterygii</taxon>
        <taxon>Neopterygii</taxon>
        <taxon>Teleostei</taxon>
        <taxon>Neoteleostei</taxon>
        <taxon>Acanthomorphata</taxon>
        <taxon>Ovalentaria</taxon>
        <taxon>Atherinomorphae</taxon>
        <taxon>Beloniformes</taxon>
        <taxon>Adrianichthyidae</taxon>
        <taxon>Oryziinae</taxon>
        <taxon>Oryzias</taxon>
    </lineage>
</organism>
<comment type="similarity">
    <text evidence="2">Belongs to the SLC13A/DASS transporter (TC 2.A.47) family. NADC subfamily.</text>
</comment>
<reference evidence="10 11" key="1">
    <citation type="journal article" date="2007" name="Nature">
        <title>The medaka draft genome and insights into vertebrate genome evolution.</title>
        <authorList>
            <person name="Kasahara M."/>
            <person name="Naruse K."/>
            <person name="Sasaki S."/>
            <person name="Nakatani Y."/>
            <person name="Qu W."/>
            <person name="Ahsan B."/>
            <person name="Yamada T."/>
            <person name="Nagayasu Y."/>
            <person name="Doi K."/>
            <person name="Kasai Y."/>
            <person name="Jindo T."/>
            <person name="Kobayashi D."/>
            <person name="Shimada A."/>
            <person name="Toyoda A."/>
            <person name="Kuroki Y."/>
            <person name="Fujiyama A."/>
            <person name="Sasaki T."/>
            <person name="Shimizu A."/>
            <person name="Asakawa S."/>
            <person name="Shimizu N."/>
            <person name="Hashimoto S."/>
            <person name="Yang J."/>
            <person name="Lee Y."/>
            <person name="Matsushima K."/>
            <person name="Sugano S."/>
            <person name="Sakaizumi M."/>
            <person name="Narita T."/>
            <person name="Ohishi K."/>
            <person name="Haga S."/>
            <person name="Ohta F."/>
            <person name="Nomoto H."/>
            <person name="Nogata K."/>
            <person name="Morishita T."/>
            <person name="Endo T."/>
            <person name="Shin-I T."/>
            <person name="Takeda H."/>
            <person name="Morishita S."/>
            <person name="Kohara Y."/>
        </authorList>
    </citation>
    <scope>NUCLEOTIDE SEQUENCE [LARGE SCALE GENOMIC DNA]</scope>
    <source>
        <strain evidence="10 11">Hd-rR</strain>
    </source>
</reference>
<dbReference type="Pfam" id="PF00939">
    <property type="entry name" value="Na_sulph_symp"/>
    <property type="match status" value="1"/>
</dbReference>
<dbReference type="Ensembl" id="ENSORLT00000016933.2">
    <property type="protein sequence ID" value="ENSORLP00000016932.2"/>
    <property type="gene ID" value="ENSORLG00000013499.2"/>
</dbReference>
<feature type="transmembrane region" description="Helical" evidence="9">
    <location>
        <begin position="345"/>
        <end position="362"/>
    </location>
</feature>
<dbReference type="GeneTree" id="ENSGT01030000234550"/>
<protein>
    <submittedName>
        <fullName evidence="10">Solute carrier family 13 member 5a</fullName>
    </submittedName>
</protein>
<keyword evidence="7" id="KW-0406">Ion transport</keyword>
<dbReference type="Bgee" id="ENSORLG00000013499">
    <property type="expression patterns" value="Expressed in liver and 6 other cell types or tissues"/>
</dbReference>
<keyword evidence="4 9" id="KW-0812">Transmembrane</keyword>